<evidence type="ECO:0000313" key="9">
    <source>
        <dbReference type="Proteomes" id="UP001443914"/>
    </source>
</evidence>
<dbReference type="Pfam" id="PF00403">
    <property type="entry name" value="HMA"/>
    <property type="match status" value="1"/>
</dbReference>
<evidence type="ECO:0000256" key="1">
    <source>
        <dbReference type="ARBA" id="ARBA00022481"/>
    </source>
</evidence>
<keyword evidence="1" id="KW-0488">Methylation</keyword>
<dbReference type="SUPFAM" id="SSF55008">
    <property type="entry name" value="HMA, heavy metal-associated domain"/>
    <property type="match status" value="1"/>
</dbReference>
<evidence type="ECO:0000256" key="2">
    <source>
        <dbReference type="ARBA" id="ARBA00022723"/>
    </source>
</evidence>
<dbReference type="PROSITE" id="PS50846">
    <property type="entry name" value="HMA_2"/>
    <property type="match status" value="1"/>
</dbReference>
<evidence type="ECO:0000256" key="5">
    <source>
        <dbReference type="ARBA" id="ARBA00024045"/>
    </source>
</evidence>
<dbReference type="Gene3D" id="3.30.70.100">
    <property type="match status" value="1"/>
</dbReference>
<evidence type="ECO:0000256" key="3">
    <source>
        <dbReference type="ARBA" id="ARBA00023288"/>
    </source>
</evidence>
<keyword evidence="4" id="KW-0636">Prenylation</keyword>
<feature type="region of interest" description="Disordered" evidence="6">
    <location>
        <begin position="66"/>
        <end position="103"/>
    </location>
</feature>
<evidence type="ECO:0000259" key="7">
    <source>
        <dbReference type="PROSITE" id="PS50846"/>
    </source>
</evidence>
<organism evidence="8 9">
    <name type="scientific">Saponaria officinalis</name>
    <name type="common">Common soapwort</name>
    <name type="synonym">Lychnis saponaria</name>
    <dbReference type="NCBI Taxonomy" id="3572"/>
    <lineage>
        <taxon>Eukaryota</taxon>
        <taxon>Viridiplantae</taxon>
        <taxon>Streptophyta</taxon>
        <taxon>Embryophyta</taxon>
        <taxon>Tracheophyta</taxon>
        <taxon>Spermatophyta</taxon>
        <taxon>Magnoliopsida</taxon>
        <taxon>eudicotyledons</taxon>
        <taxon>Gunneridae</taxon>
        <taxon>Pentapetalae</taxon>
        <taxon>Caryophyllales</taxon>
        <taxon>Caryophyllaceae</taxon>
        <taxon>Caryophylleae</taxon>
        <taxon>Saponaria</taxon>
    </lineage>
</organism>
<proteinExistence type="inferred from homology"/>
<dbReference type="InterPro" id="IPR006121">
    <property type="entry name" value="HMA_dom"/>
</dbReference>
<dbReference type="EMBL" id="JBDFQZ010000008">
    <property type="protein sequence ID" value="KAK9698542.1"/>
    <property type="molecule type" value="Genomic_DNA"/>
</dbReference>
<dbReference type="GO" id="GO:0046872">
    <property type="term" value="F:metal ion binding"/>
    <property type="evidence" value="ECO:0007669"/>
    <property type="project" value="UniProtKB-KW"/>
</dbReference>
<dbReference type="AlphaFoldDB" id="A0AAW1J661"/>
<accession>A0AAW1J661</accession>
<dbReference type="InterPro" id="IPR036163">
    <property type="entry name" value="HMA_dom_sf"/>
</dbReference>
<gene>
    <name evidence="8" type="ORF">RND81_08G111700</name>
</gene>
<comment type="similarity">
    <text evidence="5">Belongs to the HIPP family.</text>
</comment>
<evidence type="ECO:0000313" key="8">
    <source>
        <dbReference type="EMBL" id="KAK9698542.1"/>
    </source>
</evidence>
<comment type="caution">
    <text evidence="8">The sequence shown here is derived from an EMBL/GenBank/DDBJ whole genome shotgun (WGS) entry which is preliminary data.</text>
</comment>
<evidence type="ECO:0000256" key="4">
    <source>
        <dbReference type="ARBA" id="ARBA00023289"/>
    </source>
</evidence>
<feature type="compositionally biased region" description="Basic and acidic residues" evidence="6">
    <location>
        <begin position="72"/>
        <end position="92"/>
    </location>
</feature>
<name>A0AAW1J661_SAPOF</name>
<sequence length="127" mass="14338">MEIKKVVVKLNIHDDKDKQKAMKAVTSLEGINSLEVDMKESKMTVIGEVDPVAVVGKLRKQWNAQIVTVGPPKEEKKDDEKKGGEKKDDENNKNGQAPQYPYSYWHCPPMYYSVRSVEENPGSCVIC</sequence>
<feature type="domain" description="HMA" evidence="7">
    <location>
        <begin position="3"/>
        <end position="70"/>
    </location>
</feature>
<dbReference type="PANTHER" id="PTHR45811">
    <property type="entry name" value="COPPER TRANSPORT PROTEIN FAMILY-RELATED"/>
    <property type="match status" value="1"/>
</dbReference>
<dbReference type="InterPro" id="IPR051863">
    <property type="entry name" value="HIPP"/>
</dbReference>
<evidence type="ECO:0000256" key="6">
    <source>
        <dbReference type="SAM" id="MobiDB-lite"/>
    </source>
</evidence>
<dbReference type="PANTHER" id="PTHR45811:SF49">
    <property type="entry name" value="OS04G0667600 PROTEIN"/>
    <property type="match status" value="1"/>
</dbReference>
<keyword evidence="9" id="KW-1185">Reference proteome</keyword>
<keyword evidence="3" id="KW-0449">Lipoprotein</keyword>
<dbReference type="Proteomes" id="UP001443914">
    <property type="component" value="Unassembled WGS sequence"/>
</dbReference>
<reference evidence="8" key="1">
    <citation type="submission" date="2024-03" db="EMBL/GenBank/DDBJ databases">
        <title>WGS assembly of Saponaria officinalis var. Norfolk2.</title>
        <authorList>
            <person name="Jenkins J."/>
            <person name="Shu S."/>
            <person name="Grimwood J."/>
            <person name="Barry K."/>
            <person name="Goodstein D."/>
            <person name="Schmutz J."/>
            <person name="Leebens-Mack J."/>
            <person name="Osbourn A."/>
        </authorList>
    </citation>
    <scope>NUCLEOTIDE SEQUENCE [LARGE SCALE GENOMIC DNA]</scope>
    <source>
        <strain evidence="8">JIC</strain>
    </source>
</reference>
<keyword evidence="2" id="KW-0479">Metal-binding</keyword>
<protein>
    <recommendedName>
        <fullName evidence="7">HMA domain-containing protein</fullName>
    </recommendedName>
</protein>